<evidence type="ECO:0000313" key="7">
    <source>
        <dbReference type="EMBL" id="MCY6485796.1"/>
    </source>
</evidence>
<dbReference type="Pfam" id="PF04198">
    <property type="entry name" value="Sugar-bind"/>
    <property type="match status" value="1"/>
</dbReference>
<dbReference type="Pfam" id="PF13545">
    <property type="entry name" value="HTH_Crp_2"/>
    <property type="match status" value="1"/>
</dbReference>
<comment type="caution">
    <text evidence="7">The sequence shown here is derived from an EMBL/GenBank/DDBJ whole genome shotgun (WGS) entry which is preliminary data.</text>
</comment>
<dbReference type="SUPFAM" id="SSF46785">
    <property type="entry name" value="Winged helix' DNA-binding domain"/>
    <property type="match status" value="1"/>
</dbReference>
<gene>
    <name evidence="7" type="ORF">OW763_15860</name>
</gene>
<dbReference type="InterPro" id="IPR036388">
    <property type="entry name" value="WH-like_DNA-bd_sf"/>
</dbReference>
<sequence length="312" mass="34784">MSTENKRTLIKIAHYYYNLGMTQEQIAKKLSMSRQKINRLISSLIQEGIVTITINGYENSFVELEDKLEQKFNLKDVIITSTEEKEDLTYKLGKAAAFYLESVATNNCIIGTSWGTTLSETANNLSKIKKNDISVVQLVGGINSKDISLKSDEITRNLANTFNGKSYLMYAPSLVKSKETRDIFMNEQSIKNTFRIIEKCDIALVGIGDLSKTSTVYKQNYLSEEEIEEVKNSKCIGDICLRMYDVEGNSVSTNLDDRIIGVSMDVLNKIPLVIAVAGGKDKTKAILGALRGSLIDVLITDNITAENILKYI</sequence>
<feature type="domain" description="HTH crp-type" evidence="6">
    <location>
        <begin position="17"/>
        <end position="53"/>
    </location>
</feature>
<evidence type="ECO:0000256" key="4">
    <source>
        <dbReference type="ARBA" id="ARBA00023163"/>
    </source>
</evidence>
<keyword evidence="2" id="KW-0805">Transcription regulation</keyword>
<feature type="domain" description="Sugar-binding" evidence="5">
    <location>
        <begin position="62"/>
        <end position="310"/>
    </location>
</feature>
<proteinExistence type="inferred from homology"/>
<keyword evidence="4" id="KW-0804">Transcription</keyword>
<evidence type="ECO:0000256" key="1">
    <source>
        <dbReference type="ARBA" id="ARBA00010466"/>
    </source>
</evidence>
<dbReference type="InterPro" id="IPR036390">
    <property type="entry name" value="WH_DNA-bd_sf"/>
</dbReference>
<dbReference type="Gene3D" id="3.40.50.1360">
    <property type="match status" value="1"/>
</dbReference>
<dbReference type="InterPro" id="IPR037171">
    <property type="entry name" value="NagB/RpiA_transferase-like"/>
</dbReference>
<dbReference type="EMBL" id="JAPQER010000011">
    <property type="protein sequence ID" value="MCY6485796.1"/>
    <property type="molecule type" value="Genomic_DNA"/>
</dbReference>
<evidence type="ECO:0000256" key="3">
    <source>
        <dbReference type="ARBA" id="ARBA00023125"/>
    </source>
</evidence>
<protein>
    <submittedName>
        <fullName evidence="7">Sugar-binding transcriptional regulator</fullName>
    </submittedName>
</protein>
<dbReference type="Gene3D" id="1.10.10.10">
    <property type="entry name" value="Winged helix-like DNA-binding domain superfamily/Winged helix DNA-binding domain"/>
    <property type="match status" value="1"/>
</dbReference>
<evidence type="ECO:0000313" key="8">
    <source>
        <dbReference type="Proteomes" id="UP001078443"/>
    </source>
</evidence>
<evidence type="ECO:0000259" key="5">
    <source>
        <dbReference type="Pfam" id="PF04198"/>
    </source>
</evidence>
<dbReference type="PANTHER" id="PTHR34294:SF1">
    <property type="entry name" value="TRANSCRIPTIONAL REGULATOR LSRR"/>
    <property type="match status" value="1"/>
</dbReference>
<dbReference type="PANTHER" id="PTHR34294">
    <property type="entry name" value="TRANSCRIPTIONAL REGULATOR-RELATED"/>
    <property type="match status" value="1"/>
</dbReference>
<reference evidence="7" key="1">
    <citation type="submission" date="2022-12" db="EMBL/GenBank/DDBJ databases">
        <authorList>
            <person name="Wang J."/>
        </authorList>
    </citation>
    <scope>NUCLEOTIDE SEQUENCE</scope>
    <source>
        <strain evidence="7">HY-45-18</strain>
    </source>
</reference>
<keyword evidence="8" id="KW-1185">Reference proteome</keyword>
<name>A0ABT4D3H2_9CLOT</name>
<evidence type="ECO:0000259" key="6">
    <source>
        <dbReference type="Pfam" id="PF13545"/>
    </source>
</evidence>
<dbReference type="RefSeq" id="WP_268042455.1">
    <property type="nucleotide sequence ID" value="NZ_JAPQER010000011.1"/>
</dbReference>
<dbReference type="Proteomes" id="UP001078443">
    <property type="component" value="Unassembled WGS sequence"/>
</dbReference>
<organism evidence="7 8">
    <name type="scientific">Clostridium aestuarii</name>
    <dbReference type="NCBI Taxonomy" id="338193"/>
    <lineage>
        <taxon>Bacteria</taxon>
        <taxon>Bacillati</taxon>
        <taxon>Bacillota</taxon>
        <taxon>Clostridia</taxon>
        <taxon>Eubacteriales</taxon>
        <taxon>Clostridiaceae</taxon>
        <taxon>Clostridium</taxon>
    </lineage>
</organism>
<dbReference type="InterPro" id="IPR007324">
    <property type="entry name" value="Sugar-bd_dom_put"/>
</dbReference>
<comment type="similarity">
    <text evidence="1">Belongs to the SorC transcriptional regulatory family.</text>
</comment>
<dbReference type="InterPro" id="IPR051054">
    <property type="entry name" value="SorC_transcr_regulators"/>
</dbReference>
<keyword evidence="3" id="KW-0238">DNA-binding</keyword>
<dbReference type="InterPro" id="IPR012318">
    <property type="entry name" value="HTH_CRP"/>
</dbReference>
<evidence type="ECO:0000256" key="2">
    <source>
        <dbReference type="ARBA" id="ARBA00023015"/>
    </source>
</evidence>
<accession>A0ABT4D3H2</accession>
<dbReference type="SUPFAM" id="SSF100950">
    <property type="entry name" value="NagB/RpiA/CoA transferase-like"/>
    <property type="match status" value="1"/>
</dbReference>